<dbReference type="EMBL" id="QURB01000002">
    <property type="protein sequence ID" value="RFC55011.1"/>
    <property type="molecule type" value="Genomic_DNA"/>
</dbReference>
<gene>
    <name evidence="1" type="ORF">DXU93_04095</name>
</gene>
<accession>A0A3E1EZM2</accession>
<comment type="caution">
    <text evidence="1">The sequence shown here is derived from an EMBL/GenBank/DDBJ whole genome shotgun (WGS) entry which is preliminary data.</text>
</comment>
<protein>
    <submittedName>
        <fullName evidence="1">Uncharacterized protein</fullName>
    </submittedName>
</protein>
<name>A0A3E1EZM2_9FLAO</name>
<proteinExistence type="predicted"/>
<reference evidence="1 2" key="1">
    <citation type="submission" date="2018-08" db="EMBL/GenBank/DDBJ databases">
        <title>The draft genome squence of Brumimicrobium sp. N62.</title>
        <authorList>
            <person name="Du Z.-J."/>
            <person name="Luo H.-R."/>
        </authorList>
    </citation>
    <scope>NUCLEOTIDE SEQUENCE [LARGE SCALE GENOMIC DNA]</scope>
    <source>
        <strain evidence="1 2">N62</strain>
    </source>
</reference>
<evidence type="ECO:0000313" key="2">
    <source>
        <dbReference type="Proteomes" id="UP000257127"/>
    </source>
</evidence>
<sequence length="228" mass="27088">MLHAIKHNKVNRTIYKANEDALTSSVFERLMYLPQELLHYIFTTALFDTIEGLELHQIESIEFWPKWDPEYTYNKNHVEPDVFIRTVKQDIIIEAKRNDTKQQSKHQWRNEIQSYYNEYAEDEKQLVFIALGGLYSTETETIEVKEVSHQIYKCTWKSVLNTILNVTYDIEQASNYTNNIRAVLNVLSDMVMCFELFGYPTSPWLERFIKSVKINNQSIQYFSTSWTN</sequence>
<evidence type="ECO:0000313" key="1">
    <source>
        <dbReference type="EMBL" id="RFC55011.1"/>
    </source>
</evidence>
<dbReference type="OrthoDB" id="1082859at2"/>
<keyword evidence="2" id="KW-1185">Reference proteome</keyword>
<dbReference type="RefSeq" id="WP_116879990.1">
    <property type="nucleotide sequence ID" value="NZ_QURB01000002.1"/>
</dbReference>
<organism evidence="1 2">
    <name type="scientific">Brumimicrobium aurantiacum</name>
    <dbReference type="NCBI Taxonomy" id="1737063"/>
    <lineage>
        <taxon>Bacteria</taxon>
        <taxon>Pseudomonadati</taxon>
        <taxon>Bacteroidota</taxon>
        <taxon>Flavobacteriia</taxon>
        <taxon>Flavobacteriales</taxon>
        <taxon>Crocinitomicaceae</taxon>
        <taxon>Brumimicrobium</taxon>
    </lineage>
</organism>
<dbReference type="AlphaFoldDB" id="A0A3E1EZM2"/>
<dbReference type="Proteomes" id="UP000257127">
    <property type="component" value="Unassembled WGS sequence"/>
</dbReference>